<evidence type="ECO:0000313" key="2">
    <source>
        <dbReference type="EMBL" id="GLO37858.1"/>
    </source>
</evidence>
<comment type="caution">
    <text evidence="2">The sequence shown here is derived from an EMBL/GenBank/DDBJ whole genome shotgun (WGS) entry which is preliminary data.</text>
</comment>
<organism evidence="2 3">
    <name type="scientific">Pseudomonas putida</name>
    <name type="common">Arthrobacter siderocapsulatus</name>
    <dbReference type="NCBI Taxonomy" id="303"/>
    <lineage>
        <taxon>Bacteria</taxon>
        <taxon>Pseudomonadati</taxon>
        <taxon>Pseudomonadota</taxon>
        <taxon>Gammaproteobacteria</taxon>
        <taxon>Pseudomonadales</taxon>
        <taxon>Pseudomonadaceae</taxon>
        <taxon>Pseudomonas</taxon>
    </lineage>
</organism>
<evidence type="ECO:0000313" key="3">
    <source>
        <dbReference type="Proteomes" id="UP001161257"/>
    </source>
</evidence>
<protein>
    <submittedName>
        <fullName evidence="2">Uncharacterized protein</fullName>
    </submittedName>
</protein>
<gene>
    <name evidence="2" type="ORF">PPUN14671_46950</name>
</gene>
<feature type="coiled-coil region" evidence="1">
    <location>
        <begin position="59"/>
        <end position="86"/>
    </location>
</feature>
<name>A0AA37RII6_PSEPU</name>
<sequence>MAVNSVMNNSDEIVDDRFAFFSREELLEQQCLLLQSELVVMGEELAASREKIATLVLMWTGIKEELRQAEAELSNARQQLDMSFTARS</sequence>
<reference evidence="2" key="1">
    <citation type="submission" date="2023-01" db="EMBL/GenBank/DDBJ databases">
        <title>Whole-genome sequence of Pseudomonas putida NBRC 14671.</title>
        <authorList>
            <person name="Morohoshi T."/>
            <person name="Someya N."/>
        </authorList>
    </citation>
    <scope>NUCLEOTIDE SEQUENCE</scope>
    <source>
        <strain evidence="2">NBRC 14671</strain>
    </source>
</reference>
<proteinExistence type="predicted"/>
<evidence type="ECO:0000256" key="1">
    <source>
        <dbReference type="SAM" id="Coils"/>
    </source>
</evidence>
<keyword evidence="1" id="KW-0175">Coiled coil</keyword>
<accession>A0AA37RII6</accession>
<dbReference type="AlphaFoldDB" id="A0AA37RII6"/>
<dbReference type="Proteomes" id="UP001161257">
    <property type="component" value="Unassembled WGS sequence"/>
</dbReference>
<dbReference type="EMBL" id="BSKJ01000013">
    <property type="protein sequence ID" value="GLO37858.1"/>
    <property type="molecule type" value="Genomic_DNA"/>
</dbReference>